<proteinExistence type="inferred from homology"/>
<evidence type="ECO:0000256" key="1">
    <source>
        <dbReference type="ARBA" id="ARBA00001946"/>
    </source>
</evidence>
<dbReference type="Proteomes" id="UP001162164">
    <property type="component" value="Unassembled WGS sequence"/>
</dbReference>
<keyword evidence="2 6" id="KW-0808">Transferase</keyword>
<accession>A0ABQ9JQX2</accession>
<evidence type="ECO:0000256" key="2">
    <source>
        <dbReference type="ARBA" id="ARBA00022679"/>
    </source>
</evidence>
<dbReference type="InterPro" id="IPR000092">
    <property type="entry name" value="Polyprenyl_synt"/>
</dbReference>
<comment type="cofactor">
    <cofactor evidence="1">
        <name>Mg(2+)</name>
        <dbReference type="ChEBI" id="CHEBI:18420"/>
    </cofactor>
</comment>
<organism evidence="7 8">
    <name type="scientific">Molorchus minor</name>
    <dbReference type="NCBI Taxonomy" id="1323400"/>
    <lineage>
        <taxon>Eukaryota</taxon>
        <taxon>Metazoa</taxon>
        <taxon>Ecdysozoa</taxon>
        <taxon>Arthropoda</taxon>
        <taxon>Hexapoda</taxon>
        <taxon>Insecta</taxon>
        <taxon>Pterygota</taxon>
        <taxon>Neoptera</taxon>
        <taxon>Endopterygota</taxon>
        <taxon>Coleoptera</taxon>
        <taxon>Polyphaga</taxon>
        <taxon>Cucujiformia</taxon>
        <taxon>Chrysomeloidea</taxon>
        <taxon>Cerambycidae</taxon>
        <taxon>Lamiinae</taxon>
        <taxon>Monochamini</taxon>
        <taxon>Molorchus</taxon>
    </lineage>
</organism>
<comment type="caution">
    <text evidence="7">The sequence shown here is derived from an EMBL/GenBank/DDBJ whole genome shotgun (WGS) entry which is preliminary data.</text>
</comment>
<dbReference type="EMBL" id="JAPWTJ010000244">
    <property type="protein sequence ID" value="KAJ8980674.1"/>
    <property type="molecule type" value="Genomic_DNA"/>
</dbReference>
<name>A0ABQ9JQX2_9CUCU</name>
<evidence type="ECO:0000256" key="5">
    <source>
        <dbReference type="ARBA" id="ARBA00033740"/>
    </source>
</evidence>
<evidence type="ECO:0000256" key="4">
    <source>
        <dbReference type="ARBA" id="ARBA00022842"/>
    </source>
</evidence>
<gene>
    <name evidence="7" type="ORF">NQ317_013286</name>
</gene>
<dbReference type="PANTHER" id="PTHR11525:SF0">
    <property type="entry name" value="FARNESYL PYROPHOSPHATE SYNTHASE"/>
    <property type="match status" value="1"/>
</dbReference>
<dbReference type="CDD" id="cd00867">
    <property type="entry name" value="Trans_IPPS"/>
    <property type="match status" value="1"/>
</dbReference>
<comment type="similarity">
    <text evidence="6">Belongs to the FPP/GGPP synthase family.</text>
</comment>
<keyword evidence="8" id="KW-1185">Reference proteome</keyword>
<keyword evidence="4" id="KW-0460">Magnesium</keyword>
<reference evidence="7" key="1">
    <citation type="journal article" date="2023" name="Insect Mol. Biol.">
        <title>Genome sequencing provides insights into the evolution of gene families encoding plant cell wall-degrading enzymes in longhorned beetles.</title>
        <authorList>
            <person name="Shin N.R."/>
            <person name="Okamura Y."/>
            <person name="Kirsch R."/>
            <person name="Pauchet Y."/>
        </authorList>
    </citation>
    <scope>NUCLEOTIDE SEQUENCE</scope>
    <source>
        <strain evidence="7">MMC_N1</strain>
    </source>
</reference>
<keyword evidence="3" id="KW-0479">Metal-binding</keyword>
<dbReference type="InterPro" id="IPR008949">
    <property type="entry name" value="Isoprenoid_synthase_dom_sf"/>
</dbReference>
<evidence type="ECO:0000256" key="3">
    <source>
        <dbReference type="ARBA" id="ARBA00022723"/>
    </source>
</evidence>
<evidence type="ECO:0000256" key="6">
    <source>
        <dbReference type="RuleBase" id="RU004466"/>
    </source>
</evidence>
<sequence length="257" mass="30268">MEKPDNLTRENIKRVNILGWCMEMLSKENAPRKLINIVENHSPQSFDKEERGLLNKVMQSCLIIDDIVDNSEFRRKAPSWYKQEGVGNLAIYDALILDGFSHVLLKKYFSSHPYYVQMVDLLTTTRYWTARGLNSKKNTMERFIKTARYKTGFYKIWCPVTLGLYFSKEFNEELHEQITPALLEMGIYSQIQDLEMVIKCLICKAPFKKGENRSFHRKRKWLSAIGKDRLYRQVSTCRNLQESSCKNQAHRHNSKKI</sequence>
<dbReference type="Pfam" id="PF00348">
    <property type="entry name" value="polyprenyl_synt"/>
    <property type="match status" value="1"/>
</dbReference>
<evidence type="ECO:0000313" key="8">
    <source>
        <dbReference type="Proteomes" id="UP001162164"/>
    </source>
</evidence>
<dbReference type="Gene3D" id="1.10.600.10">
    <property type="entry name" value="Farnesyl Diphosphate Synthase"/>
    <property type="match status" value="1"/>
</dbReference>
<dbReference type="InterPro" id="IPR039702">
    <property type="entry name" value="FPS1-like"/>
</dbReference>
<dbReference type="SUPFAM" id="SSF48576">
    <property type="entry name" value="Terpenoid synthases"/>
    <property type="match status" value="1"/>
</dbReference>
<protein>
    <submittedName>
        <fullName evidence="7">Uncharacterized protein</fullName>
    </submittedName>
</protein>
<dbReference type="PANTHER" id="PTHR11525">
    <property type="entry name" value="FARNESYL-PYROPHOSPHATE SYNTHETASE"/>
    <property type="match status" value="1"/>
</dbReference>
<comment type="pathway">
    <text evidence="5">Pheromone biosynthesis.</text>
</comment>
<evidence type="ECO:0000313" key="7">
    <source>
        <dbReference type="EMBL" id="KAJ8980674.1"/>
    </source>
</evidence>